<dbReference type="EMBL" id="JAMOIM010000004">
    <property type="protein sequence ID" value="MCW6508068.1"/>
    <property type="molecule type" value="Genomic_DNA"/>
</dbReference>
<evidence type="ECO:0000256" key="5">
    <source>
        <dbReference type="ARBA" id="ARBA00023136"/>
    </source>
</evidence>
<feature type="transmembrane region" description="Helical" evidence="6">
    <location>
        <begin position="279"/>
        <end position="300"/>
    </location>
</feature>
<dbReference type="GO" id="GO:0043190">
    <property type="term" value="C:ATP-binding cassette (ABC) transporter complex"/>
    <property type="evidence" value="ECO:0007669"/>
    <property type="project" value="InterPro"/>
</dbReference>
<dbReference type="InterPro" id="IPR005495">
    <property type="entry name" value="LptG/LptF_permease"/>
</dbReference>
<evidence type="ECO:0000256" key="1">
    <source>
        <dbReference type="ARBA" id="ARBA00004651"/>
    </source>
</evidence>
<comment type="subcellular location">
    <subcellularLocation>
        <location evidence="1">Cell membrane</location>
        <topology evidence="1">Multi-pass membrane protein</topology>
    </subcellularLocation>
</comment>
<sequence length="363" mass="39534">MSAIGFTLARYLSLKFLWTVLGVFGTMFALIYLIDFVELFRRSGDAKGATAQLVAFLSLLRVPAVAEQMLPFSVLFGAMFAFLNLTRKLELIVARAAGVSVWQFMAPPLVVALLLGLFAVMVYNPLSAIFKQRADRLETKLFGQMQDSNSEVDLWIRERGLDGQAILRAARASDGGVVLSGVTAFVYEPDGAFMERVESPRAELHPGYWAFENARVLAPDTAPVDDKTYLLATNLTPEQVTQSFVPPESVPFWTLPEVRDQTERAGLDATAYSLQYQKLLARPLLFVAMVLVAASFSLRFFRFGGVARMVSGGVASGFVLYVSTKLVGDLGGAGLISTTVAAWSPAIIGSMLGSLVLLYQEDG</sequence>
<name>A0AA41YW48_9HYPH</name>
<dbReference type="InterPro" id="IPR030923">
    <property type="entry name" value="LptG"/>
</dbReference>
<feature type="transmembrane region" description="Helical" evidence="6">
    <location>
        <begin position="12"/>
        <end position="34"/>
    </location>
</feature>
<evidence type="ECO:0000256" key="2">
    <source>
        <dbReference type="ARBA" id="ARBA00022475"/>
    </source>
</evidence>
<feature type="transmembrane region" description="Helical" evidence="6">
    <location>
        <begin position="106"/>
        <end position="126"/>
    </location>
</feature>
<organism evidence="7 8">
    <name type="scientific">Lichenifustis flavocetrariae</name>
    <dbReference type="NCBI Taxonomy" id="2949735"/>
    <lineage>
        <taxon>Bacteria</taxon>
        <taxon>Pseudomonadati</taxon>
        <taxon>Pseudomonadota</taxon>
        <taxon>Alphaproteobacteria</taxon>
        <taxon>Hyphomicrobiales</taxon>
        <taxon>Lichenihabitantaceae</taxon>
        <taxon>Lichenifustis</taxon>
    </lineage>
</organism>
<dbReference type="GO" id="GO:0015920">
    <property type="term" value="P:lipopolysaccharide transport"/>
    <property type="evidence" value="ECO:0007669"/>
    <property type="project" value="TreeGrafter"/>
</dbReference>
<gene>
    <name evidence="7" type="primary">lptG</name>
    <name evidence="7" type="ORF">M8523_08540</name>
</gene>
<proteinExistence type="predicted"/>
<dbReference type="NCBIfam" id="TIGR04408">
    <property type="entry name" value="LptG_lptG"/>
    <property type="match status" value="1"/>
</dbReference>
<dbReference type="AlphaFoldDB" id="A0AA41YW48"/>
<dbReference type="PANTHER" id="PTHR33529">
    <property type="entry name" value="SLR0882 PROTEIN-RELATED"/>
    <property type="match status" value="1"/>
</dbReference>
<reference evidence="7" key="1">
    <citation type="submission" date="2022-05" db="EMBL/GenBank/DDBJ databases">
        <authorList>
            <person name="Pankratov T."/>
        </authorList>
    </citation>
    <scope>NUCLEOTIDE SEQUENCE</scope>
    <source>
        <strain evidence="7">BP6-180914</strain>
    </source>
</reference>
<dbReference type="Proteomes" id="UP001165667">
    <property type="component" value="Unassembled WGS sequence"/>
</dbReference>
<evidence type="ECO:0000313" key="8">
    <source>
        <dbReference type="Proteomes" id="UP001165667"/>
    </source>
</evidence>
<comment type="caution">
    <text evidence="7">The sequence shown here is derived from an EMBL/GenBank/DDBJ whole genome shotgun (WGS) entry which is preliminary data.</text>
</comment>
<dbReference type="Pfam" id="PF03739">
    <property type="entry name" value="LptF_LptG"/>
    <property type="match status" value="1"/>
</dbReference>
<keyword evidence="4 6" id="KW-1133">Transmembrane helix</keyword>
<keyword evidence="8" id="KW-1185">Reference proteome</keyword>
<protein>
    <submittedName>
        <fullName evidence="7">LPS export ABC transporter permease LptG</fullName>
    </submittedName>
</protein>
<dbReference type="PANTHER" id="PTHR33529:SF2">
    <property type="entry name" value="LIPOPOLYSACCHARIDE EXPORT SYSTEM PERMEASE PROTEIN LPTG"/>
    <property type="match status" value="1"/>
</dbReference>
<dbReference type="RefSeq" id="WP_282584417.1">
    <property type="nucleotide sequence ID" value="NZ_JAMOIM010000004.1"/>
</dbReference>
<dbReference type="GO" id="GO:0055085">
    <property type="term" value="P:transmembrane transport"/>
    <property type="evidence" value="ECO:0007669"/>
    <property type="project" value="InterPro"/>
</dbReference>
<feature type="transmembrane region" description="Helical" evidence="6">
    <location>
        <begin position="69"/>
        <end position="86"/>
    </location>
</feature>
<keyword evidence="3 6" id="KW-0812">Transmembrane</keyword>
<evidence type="ECO:0000313" key="7">
    <source>
        <dbReference type="EMBL" id="MCW6508068.1"/>
    </source>
</evidence>
<keyword evidence="5 6" id="KW-0472">Membrane</keyword>
<evidence type="ECO:0000256" key="4">
    <source>
        <dbReference type="ARBA" id="ARBA00022989"/>
    </source>
</evidence>
<feature type="transmembrane region" description="Helical" evidence="6">
    <location>
        <begin position="335"/>
        <end position="359"/>
    </location>
</feature>
<keyword evidence="2" id="KW-1003">Cell membrane</keyword>
<evidence type="ECO:0000256" key="6">
    <source>
        <dbReference type="SAM" id="Phobius"/>
    </source>
</evidence>
<evidence type="ECO:0000256" key="3">
    <source>
        <dbReference type="ARBA" id="ARBA00022692"/>
    </source>
</evidence>
<accession>A0AA41YW48</accession>